<proteinExistence type="predicted"/>
<evidence type="ECO:0000313" key="2">
    <source>
        <dbReference type="Proteomes" id="UP001177140"/>
    </source>
</evidence>
<organism evidence="1 2">
    <name type="scientific">Papaver nudicaule</name>
    <name type="common">Iceland poppy</name>
    <dbReference type="NCBI Taxonomy" id="74823"/>
    <lineage>
        <taxon>Eukaryota</taxon>
        <taxon>Viridiplantae</taxon>
        <taxon>Streptophyta</taxon>
        <taxon>Embryophyta</taxon>
        <taxon>Tracheophyta</taxon>
        <taxon>Spermatophyta</taxon>
        <taxon>Magnoliopsida</taxon>
        <taxon>Ranunculales</taxon>
        <taxon>Papaveraceae</taxon>
        <taxon>Papaveroideae</taxon>
        <taxon>Papaver</taxon>
    </lineage>
</organism>
<dbReference type="GO" id="GO:0034976">
    <property type="term" value="P:response to endoplasmic reticulum stress"/>
    <property type="evidence" value="ECO:0007669"/>
    <property type="project" value="InterPro"/>
</dbReference>
<comment type="caution">
    <text evidence="1">The sequence shown here is derived from an EMBL/GenBank/DDBJ whole genome shotgun (WGS) entry which is preliminary data.</text>
</comment>
<dbReference type="PANTHER" id="PTHR46034:SF7">
    <property type="entry name" value="INFLUENZA VIRUS NS1A-BINDING PROTEIN"/>
    <property type="match status" value="1"/>
</dbReference>
<dbReference type="Gene3D" id="2.120.10.80">
    <property type="entry name" value="Kelch-type beta propeller"/>
    <property type="match status" value="1"/>
</dbReference>
<dbReference type="SMART" id="SM00612">
    <property type="entry name" value="Kelch"/>
    <property type="match status" value="1"/>
</dbReference>
<dbReference type="PANTHER" id="PTHR46034">
    <property type="match status" value="1"/>
</dbReference>
<dbReference type="Proteomes" id="UP001177140">
    <property type="component" value="Unassembled WGS sequence"/>
</dbReference>
<reference evidence="1" key="1">
    <citation type="submission" date="2022-03" db="EMBL/GenBank/DDBJ databases">
        <title>A functionally conserved STORR gene fusion in Papaver species that diverged 16.8 million years ago.</title>
        <authorList>
            <person name="Catania T."/>
        </authorList>
    </citation>
    <scope>NUCLEOTIDE SEQUENCE</scope>
    <source>
        <strain evidence="1">S-191538</strain>
    </source>
</reference>
<dbReference type="SUPFAM" id="SSF117281">
    <property type="entry name" value="Kelch motif"/>
    <property type="match status" value="1"/>
</dbReference>
<evidence type="ECO:0000313" key="1">
    <source>
        <dbReference type="EMBL" id="MCL7048753.1"/>
    </source>
</evidence>
<sequence>YALGGYNGQNMVSTVEEFDPRKNSWIARDEMKEARGYTTAAVIGESIFVISGLKDGRIVTETVLILFLVRSSFACLSSSAAWVCLFAN</sequence>
<accession>A0AA41VWK6</accession>
<keyword evidence="2" id="KW-1185">Reference proteome</keyword>
<dbReference type="InterPro" id="IPR006652">
    <property type="entry name" value="Kelch_1"/>
</dbReference>
<protein>
    <submittedName>
        <fullName evidence="1">Uncharacterized protein</fullName>
    </submittedName>
</protein>
<dbReference type="InterPro" id="IPR015915">
    <property type="entry name" value="Kelch-typ_b-propeller"/>
</dbReference>
<name>A0AA41VWK6_PAPNU</name>
<dbReference type="EMBL" id="JAJJMA010307967">
    <property type="protein sequence ID" value="MCL7048753.1"/>
    <property type="molecule type" value="Genomic_DNA"/>
</dbReference>
<dbReference type="Pfam" id="PF01344">
    <property type="entry name" value="Kelch_1"/>
    <property type="match status" value="1"/>
</dbReference>
<dbReference type="AlphaFoldDB" id="A0AA41VWK6"/>
<feature type="non-terminal residue" evidence="1">
    <location>
        <position position="1"/>
    </location>
</feature>
<dbReference type="InterPro" id="IPR044832">
    <property type="entry name" value="NRP-like"/>
</dbReference>
<gene>
    <name evidence="1" type="ORF">MKW94_023539</name>
</gene>